<protein>
    <recommendedName>
        <fullName evidence="6">RNA polymerase sigma factor SigI</fullName>
    </recommendedName>
</protein>
<dbReference type="InterPro" id="IPR014284">
    <property type="entry name" value="RNA_pol_sigma-70_dom"/>
</dbReference>
<dbReference type="GO" id="GO:0016987">
    <property type="term" value="F:sigma factor activity"/>
    <property type="evidence" value="ECO:0007669"/>
    <property type="project" value="UniProtKB-UniRule"/>
</dbReference>
<dbReference type="RefSeq" id="WP_011971239.1">
    <property type="nucleotide sequence ID" value="NC_009633.1"/>
</dbReference>
<dbReference type="EMBL" id="CP000724">
    <property type="protein sequence ID" value="ABR46330.1"/>
    <property type="molecule type" value="Genomic_DNA"/>
</dbReference>
<proteinExistence type="inferred from homology"/>
<dbReference type="KEGG" id="amt:Amet_0087"/>
<dbReference type="HOGENOM" id="CLU_082361_0_0_9"/>
<evidence type="ECO:0000256" key="4">
    <source>
        <dbReference type="ARBA" id="ARBA00023125"/>
    </source>
</evidence>
<dbReference type="NCBIfam" id="TIGR02937">
    <property type="entry name" value="sigma70-ECF"/>
    <property type="match status" value="1"/>
</dbReference>
<sequence length="247" mass="28642">MTKLFKILKKRKTIEERIRDIQEGNEEEKNSIIQEHIPFIKKILSQQLGRYIEIENDDMFSIGLMAFNEAIDKYETSRGKFLSFAAIVIKNRSIDQLRKQSRTSNEVIVSQMIGDDGEASSTDHMASVESFENRVEAKVDMGIFIKRMAEFQVTLDDLINEAPRHMDTRLNAIKIGRYVHENHQLKEKLLRRKKLPTSELMKELMVSKKVVQGSRKFIIAVILILDSNLDTMKEYISQVEGGDYIDE</sequence>
<comment type="subunit">
    <text evidence="6">Interacts with RsgI.</text>
</comment>
<dbReference type="Proteomes" id="UP000001572">
    <property type="component" value="Chromosome"/>
</dbReference>
<keyword evidence="9" id="KW-1185">Reference proteome</keyword>
<keyword evidence="6" id="KW-0346">Stress response</keyword>
<feature type="DNA-binding region" description="H-T-H motif" evidence="6">
    <location>
        <begin position="197"/>
        <end position="216"/>
    </location>
</feature>
<gene>
    <name evidence="6" type="primary">sigI</name>
    <name evidence="8" type="ordered locus">Amet_0087</name>
</gene>
<feature type="domain" description="RNA polymerase sigma-70 region 2" evidence="7">
    <location>
        <begin position="33"/>
        <end position="103"/>
    </location>
</feature>
<dbReference type="InterPro" id="IPR013325">
    <property type="entry name" value="RNA_pol_sigma_r2"/>
</dbReference>
<organism evidence="8 9">
    <name type="scientific">Alkaliphilus metalliredigens (strain QYMF)</name>
    <dbReference type="NCBI Taxonomy" id="293826"/>
    <lineage>
        <taxon>Bacteria</taxon>
        <taxon>Bacillati</taxon>
        <taxon>Bacillota</taxon>
        <taxon>Clostridia</taxon>
        <taxon>Peptostreptococcales</taxon>
        <taxon>Natronincolaceae</taxon>
        <taxon>Alkaliphilus</taxon>
    </lineage>
</organism>
<dbReference type="STRING" id="293826.Amet_0087"/>
<dbReference type="Pfam" id="PF04542">
    <property type="entry name" value="Sigma70_r2"/>
    <property type="match status" value="1"/>
</dbReference>
<evidence type="ECO:0000256" key="3">
    <source>
        <dbReference type="ARBA" id="ARBA00023082"/>
    </source>
</evidence>
<dbReference type="NCBIfam" id="NF006178">
    <property type="entry name" value="PRK08311.2-6"/>
    <property type="match status" value="1"/>
</dbReference>
<dbReference type="InterPro" id="IPR014244">
    <property type="entry name" value="RNA_pol_sigma-I"/>
</dbReference>
<keyword evidence="4 6" id="KW-0238">DNA-binding</keyword>
<dbReference type="PANTHER" id="PTHR30385:SF6">
    <property type="entry name" value="RNA POLYMERASE SIGMA FACTOR SIGI"/>
    <property type="match status" value="1"/>
</dbReference>
<dbReference type="Gene3D" id="1.10.1740.10">
    <property type="match status" value="1"/>
</dbReference>
<dbReference type="GO" id="GO:0005737">
    <property type="term" value="C:cytoplasm"/>
    <property type="evidence" value="ECO:0007669"/>
    <property type="project" value="UniProtKB-SubCell"/>
</dbReference>
<dbReference type="GO" id="GO:0003677">
    <property type="term" value="F:DNA binding"/>
    <property type="evidence" value="ECO:0007669"/>
    <property type="project" value="UniProtKB-UniRule"/>
</dbReference>
<dbReference type="eggNOG" id="COG1191">
    <property type="taxonomic scope" value="Bacteria"/>
</dbReference>
<dbReference type="NCBIfam" id="TIGR02895">
    <property type="entry name" value="spore_sigI"/>
    <property type="match status" value="1"/>
</dbReference>
<accession>A6TJG2</accession>
<keyword evidence="5 6" id="KW-0804">Transcription</keyword>
<dbReference type="AlphaFoldDB" id="A6TJG2"/>
<dbReference type="InterPro" id="IPR007627">
    <property type="entry name" value="RNA_pol_sigma70_r2"/>
</dbReference>
<evidence type="ECO:0000313" key="8">
    <source>
        <dbReference type="EMBL" id="ABR46330.1"/>
    </source>
</evidence>
<keyword evidence="3 6" id="KW-0731">Sigma factor</keyword>
<dbReference type="SUPFAM" id="SSF88946">
    <property type="entry name" value="Sigma2 domain of RNA polymerase sigma factors"/>
    <property type="match status" value="1"/>
</dbReference>
<evidence type="ECO:0000313" key="9">
    <source>
        <dbReference type="Proteomes" id="UP000001572"/>
    </source>
</evidence>
<comment type="function">
    <text evidence="6">Sigma factors are initiation factors that promote the attachment of RNA polymerase to specific initiation sites and are then released.</text>
</comment>
<dbReference type="OrthoDB" id="3190733at2"/>
<evidence type="ECO:0000256" key="6">
    <source>
        <dbReference type="HAMAP-Rule" id="MF_02064"/>
    </source>
</evidence>
<comment type="activity regulation">
    <text evidence="6">Negatively regulated by the anti-sigma-I factor RsgI.</text>
</comment>
<name>A6TJG2_ALKMQ</name>
<feature type="short sequence motif" description="Polymerase core binding" evidence="6">
    <location>
        <begin position="58"/>
        <end position="71"/>
    </location>
</feature>
<evidence type="ECO:0000256" key="5">
    <source>
        <dbReference type="ARBA" id="ARBA00023163"/>
    </source>
</evidence>
<evidence type="ECO:0000256" key="2">
    <source>
        <dbReference type="ARBA" id="ARBA00023015"/>
    </source>
</evidence>
<reference evidence="9" key="1">
    <citation type="journal article" date="2016" name="Genome Announc.">
        <title>Complete genome sequence of Alkaliphilus metalliredigens strain QYMF, an alkaliphilic and metal-reducing bacterium isolated from borax-contaminated leachate ponds.</title>
        <authorList>
            <person name="Hwang C."/>
            <person name="Copeland A."/>
            <person name="Lucas S."/>
            <person name="Lapidus A."/>
            <person name="Barry K."/>
            <person name="Detter J.C."/>
            <person name="Glavina Del Rio T."/>
            <person name="Hammon N."/>
            <person name="Israni S."/>
            <person name="Dalin E."/>
            <person name="Tice H."/>
            <person name="Pitluck S."/>
            <person name="Chertkov O."/>
            <person name="Brettin T."/>
            <person name="Bruce D."/>
            <person name="Han C."/>
            <person name="Schmutz J."/>
            <person name="Larimer F."/>
            <person name="Land M.L."/>
            <person name="Hauser L."/>
            <person name="Kyrpides N."/>
            <person name="Mikhailova N."/>
            <person name="Ye Q."/>
            <person name="Zhou J."/>
            <person name="Richardson P."/>
            <person name="Fields M.W."/>
        </authorList>
    </citation>
    <scope>NUCLEOTIDE SEQUENCE [LARGE SCALE GENOMIC DNA]</scope>
    <source>
        <strain evidence="9">QYMF</strain>
    </source>
</reference>
<comment type="similarity">
    <text evidence="6">Belongs to the sigma-70 factor family. SigI subfamily.</text>
</comment>
<dbReference type="PIRSF" id="PIRSF038953">
    <property type="entry name" value="SigI"/>
    <property type="match status" value="1"/>
</dbReference>
<dbReference type="GO" id="GO:0006352">
    <property type="term" value="P:DNA-templated transcription initiation"/>
    <property type="evidence" value="ECO:0007669"/>
    <property type="project" value="UniProtKB-UniRule"/>
</dbReference>
<evidence type="ECO:0000259" key="7">
    <source>
        <dbReference type="Pfam" id="PF04542"/>
    </source>
</evidence>
<evidence type="ECO:0000256" key="1">
    <source>
        <dbReference type="ARBA" id="ARBA00022490"/>
    </source>
</evidence>
<keyword evidence="1 6" id="KW-0963">Cytoplasm</keyword>
<dbReference type="PANTHER" id="PTHR30385">
    <property type="entry name" value="SIGMA FACTOR F FLAGELLAR"/>
    <property type="match status" value="1"/>
</dbReference>
<dbReference type="HAMAP" id="MF_02064">
    <property type="entry name" value="Sigma70_SigI"/>
    <property type="match status" value="1"/>
</dbReference>
<comment type="subcellular location">
    <subcellularLocation>
        <location evidence="6">Cytoplasm</location>
    </subcellularLocation>
</comment>
<keyword evidence="2 6" id="KW-0805">Transcription regulation</keyword>